<feature type="domain" description="Pyruvate flavodoxin/ferredoxin oxidoreductase pyrimidine binding" evidence="15">
    <location>
        <begin position="15"/>
        <end position="179"/>
    </location>
</feature>
<evidence type="ECO:0000256" key="1">
    <source>
        <dbReference type="ARBA" id="ARBA00002995"/>
    </source>
</evidence>
<dbReference type="InterPro" id="IPR011766">
    <property type="entry name" value="TPP_enzyme_TPP-bd"/>
</dbReference>
<evidence type="ECO:0000256" key="3">
    <source>
        <dbReference type="ARBA" id="ARBA00012812"/>
    </source>
</evidence>
<organism evidence="17 18">
    <name type="scientific">bacterium (Candidatus Gribaldobacteria) CG_4_10_14_0_2_um_filter_41_16</name>
    <dbReference type="NCBI Taxonomy" id="2014265"/>
    <lineage>
        <taxon>Bacteria</taxon>
        <taxon>Candidatus Gribaldobacteria</taxon>
    </lineage>
</organism>
<evidence type="ECO:0000256" key="6">
    <source>
        <dbReference type="ARBA" id="ARBA00022485"/>
    </source>
</evidence>
<evidence type="ECO:0000256" key="12">
    <source>
        <dbReference type="ARBA" id="ARBA00030514"/>
    </source>
</evidence>
<dbReference type="Pfam" id="PF02775">
    <property type="entry name" value="TPP_enzyme_C"/>
    <property type="match status" value="1"/>
</dbReference>
<dbReference type="Gene3D" id="3.40.50.970">
    <property type="match status" value="2"/>
</dbReference>
<comment type="function">
    <text evidence="1 14">Catalyzes the ferredoxin-dependent oxidative decarboxylation of arylpyruvates.</text>
</comment>
<dbReference type="InterPro" id="IPR017721">
    <property type="entry name" value="IorA"/>
</dbReference>
<evidence type="ECO:0000256" key="5">
    <source>
        <dbReference type="ARBA" id="ARBA00022448"/>
    </source>
</evidence>
<keyword evidence="17" id="KW-0670">Pyruvate</keyword>
<dbReference type="InterPro" id="IPR029061">
    <property type="entry name" value="THDP-binding"/>
</dbReference>
<dbReference type="Proteomes" id="UP000229364">
    <property type="component" value="Unassembled WGS sequence"/>
</dbReference>
<keyword evidence="8 14" id="KW-0249">Electron transport</keyword>
<sequence length="558" mass="60796">MNKSILLGNEAIVQGALEAGAQFVATYPGTPASEIGNEFAKIAKNNDQLYFEFSTNEKLAIEAVIGASFSGLRCLCAMKNFGLNVASDSLLPFLYTGSKGPTVIVVADDPSCHSSAQSEENSRGFAQLAHIPILEPADSQECLDFIKLGFDISEKFGLPVIVRLTTRVAHQRSVVELGKFTPRADLGVVKFVPNKHQFVTMPPRVLEMHQELLDKIEKIREYAEKSEINKVQNKIESSKIGVIASGVGYLHAMEAMEMLGLDLPVLKLGFFYPLPEQKIKEFIKPLKKVLVVEELDPYLEKEITALAKEANPELEIFGKNVLPEVGELKPEQVITALAVITGKKMEAALTNFKTIKHSPRFCTQPMCPYWKVFAALKKAAPQAIFGGDIGCYMIAGFAPMQVYDYMFCMGSSIGIGHGIAKALGMNQPASAEAMAGKKVITLMGDSTFFHSGMPALLNAVYNQSNILAIIVDNRITAMTGHQPNPGMGENVEAGTVAEVKIEQIVAAIGVKAENLKVVDPVDDFDGMVATIQDFYSKNEISVIVARRMCALLEKRKGI</sequence>
<evidence type="ECO:0000259" key="16">
    <source>
        <dbReference type="Pfam" id="PF02775"/>
    </source>
</evidence>
<keyword evidence="6 14" id="KW-0004">4Fe-4S</keyword>
<evidence type="ECO:0000256" key="14">
    <source>
        <dbReference type="PIRNR" id="PIRNR006439"/>
    </source>
</evidence>
<dbReference type="SUPFAM" id="SSF52922">
    <property type="entry name" value="TK C-terminal domain-like"/>
    <property type="match status" value="1"/>
</dbReference>
<dbReference type="EC" id="1.2.7.8" evidence="3 14"/>
<dbReference type="GO" id="GO:0030976">
    <property type="term" value="F:thiamine pyrophosphate binding"/>
    <property type="evidence" value="ECO:0007669"/>
    <property type="project" value="InterPro"/>
</dbReference>
<evidence type="ECO:0000259" key="15">
    <source>
        <dbReference type="Pfam" id="PF01855"/>
    </source>
</evidence>
<evidence type="ECO:0000256" key="2">
    <source>
        <dbReference type="ARBA" id="ARBA00011238"/>
    </source>
</evidence>
<comment type="catalytic activity">
    <reaction evidence="13 14">
        <text>indole-3-pyruvate + 2 oxidized [2Fe-2S]-[ferredoxin] + CoA = (indol-3-yl)acetyl-CoA + 2 reduced [2Fe-2S]-[ferredoxin] + CO2 + H(+)</text>
        <dbReference type="Rhea" id="RHEA:12645"/>
        <dbReference type="Rhea" id="RHEA-COMP:10000"/>
        <dbReference type="Rhea" id="RHEA-COMP:10001"/>
        <dbReference type="ChEBI" id="CHEBI:15378"/>
        <dbReference type="ChEBI" id="CHEBI:16526"/>
        <dbReference type="ChEBI" id="CHEBI:17640"/>
        <dbReference type="ChEBI" id="CHEBI:33737"/>
        <dbReference type="ChEBI" id="CHEBI:33738"/>
        <dbReference type="ChEBI" id="CHEBI:57271"/>
        <dbReference type="ChEBI" id="CHEBI:57287"/>
        <dbReference type="EC" id="1.2.7.8"/>
    </reaction>
</comment>
<dbReference type="EMBL" id="PFPR01000035">
    <property type="protein sequence ID" value="PJA01667.1"/>
    <property type="molecule type" value="Genomic_DNA"/>
</dbReference>
<dbReference type="GO" id="GO:0043805">
    <property type="term" value="F:indolepyruvate ferredoxin oxidoreductase activity"/>
    <property type="evidence" value="ECO:0007669"/>
    <property type="project" value="UniProtKB-UniRule"/>
</dbReference>
<dbReference type="PANTHER" id="PTHR43710:SF7">
    <property type="entry name" value="INDOLEPYRUVATE OXIDOREDUCTASE SUBUNIT IORA"/>
    <property type="match status" value="1"/>
</dbReference>
<dbReference type="AlphaFoldDB" id="A0A2M7VII7"/>
<keyword evidence="9 14" id="KW-0560">Oxidoreductase</keyword>
<dbReference type="GO" id="GO:0051539">
    <property type="term" value="F:4 iron, 4 sulfur cluster binding"/>
    <property type="evidence" value="ECO:0007669"/>
    <property type="project" value="UniProtKB-UniRule"/>
</dbReference>
<dbReference type="CDD" id="cd02008">
    <property type="entry name" value="TPP_IOR_alpha"/>
    <property type="match status" value="1"/>
</dbReference>
<evidence type="ECO:0000256" key="8">
    <source>
        <dbReference type="ARBA" id="ARBA00022982"/>
    </source>
</evidence>
<protein>
    <recommendedName>
        <fullName evidence="4 14">Indolepyruvate oxidoreductase subunit IorA</fullName>
        <shortName evidence="14">IOR</shortName>
        <ecNumber evidence="3 14">1.2.7.8</ecNumber>
    </recommendedName>
    <alternativeName>
        <fullName evidence="12 14">Indolepyruvate ferredoxin oxidoreductase subunit alpha</fullName>
    </alternativeName>
</protein>
<dbReference type="InterPro" id="IPR002880">
    <property type="entry name" value="Pyrv_Fd/Flavodoxin_OxRdtase_N"/>
</dbReference>
<dbReference type="Gene3D" id="3.40.50.920">
    <property type="match status" value="1"/>
</dbReference>
<proteinExistence type="predicted"/>
<evidence type="ECO:0000313" key="17">
    <source>
        <dbReference type="EMBL" id="PJA01667.1"/>
    </source>
</evidence>
<feature type="domain" description="Thiamine pyrophosphate enzyme TPP-binding" evidence="16">
    <location>
        <begin position="388"/>
        <end position="543"/>
    </location>
</feature>
<dbReference type="PIRSF" id="PIRSF006439">
    <property type="entry name" value="Indolepyruvate_ferr_oxidored"/>
    <property type="match status" value="1"/>
</dbReference>
<comment type="caution">
    <text evidence="17">The sequence shown here is derived from an EMBL/GenBank/DDBJ whole genome shotgun (WGS) entry which is preliminary data.</text>
</comment>
<evidence type="ECO:0000256" key="13">
    <source>
        <dbReference type="ARBA" id="ARBA00048332"/>
    </source>
</evidence>
<evidence type="ECO:0000256" key="10">
    <source>
        <dbReference type="ARBA" id="ARBA00023004"/>
    </source>
</evidence>
<evidence type="ECO:0000313" key="18">
    <source>
        <dbReference type="Proteomes" id="UP000229364"/>
    </source>
</evidence>
<evidence type="ECO:0000256" key="7">
    <source>
        <dbReference type="ARBA" id="ARBA00022723"/>
    </source>
</evidence>
<evidence type="ECO:0000256" key="4">
    <source>
        <dbReference type="ARBA" id="ARBA00017710"/>
    </source>
</evidence>
<reference evidence="18" key="1">
    <citation type="submission" date="2017-09" db="EMBL/GenBank/DDBJ databases">
        <title>Depth-based differentiation of microbial function through sediment-hosted aquifers and enrichment of novel symbionts in the deep terrestrial subsurface.</title>
        <authorList>
            <person name="Probst A.J."/>
            <person name="Ladd B."/>
            <person name="Jarett J.K."/>
            <person name="Geller-Mcgrath D.E."/>
            <person name="Sieber C.M.K."/>
            <person name="Emerson J.B."/>
            <person name="Anantharaman K."/>
            <person name="Thomas B.C."/>
            <person name="Malmstrom R."/>
            <person name="Stieglmeier M."/>
            <person name="Klingl A."/>
            <person name="Woyke T."/>
            <person name="Ryan C.M."/>
            <person name="Banfield J.F."/>
        </authorList>
    </citation>
    <scope>NUCLEOTIDE SEQUENCE [LARGE SCALE GENOMIC DNA]</scope>
</reference>
<dbReference type="GO" id="GO:0046872">
    <property type="term" value="F:metal ion binding"/>
    <property type="evidence" value="ECO:0007669"/>
    <property type="project" value="UniProtKB-UniRule"/>
</dbReference>
<dbReference type="Pfam" id="PF01855">
    <property type="entry name" value="POR_N"/>
    <property type="match status" value="1"/>
</dbReference>
<gene>
    <name evidence="17" type="ORF">COX74_01500</name>
</gene>
<dbReference type="InterPro" id="IPR009014">
    <property type="entry name" value="Transketo_C/PFOR_II"/>
</dbReference>
<keyword evidence="7 14" id="KW-0479">Metal-binding</keyword>
<keyword evidence="5 14" id="KW-0813">Transport</keyword>
<keyword evidence="11 14" id="KW-0411">Iron-sulfur</keyword>
<dbReference type="InterPro" id="IPR045025">
    <property type="entry name" value="HACL1-like"/>
</dbReference>
<keyword evidence="10 14" id="KW-0408">Iron</keyword>
<dbReference type="FunFam" id="3.40.50.970:FF:000039">
    <property type="entry name" value="Indolepyruvate oxidoreductase subunit IorA"/>
    <property type="match status" value="1"/>
</dbReference>
<dbReference type="CDD" id="cd07034">
    <property type="entry name" value="TPP_PYR_PFOR_IOR-alpha_like"/>
    <property type="match status" value="1"/>
</dbReference>
<accession>A0A2M7VII7</accession>
<comment type="cofactor">
    <cofactor evidence="14">
        <name>[4Fe-4S] cluster</name>
        <dbReference type="ChEBI" id="CHEBI:49883"/>
    </cofactor>
    <text evidence="14">Binds 2 [4Fe-4S] clusters. In this family the first cluster has a non-standard and varying [4Fe-4S] binding motif CX(2)CX(2)CX(4-5)CP.</text>
</comment>
<comment type="subunit">
    <text evidence="2">Heterodimer of the IorA and IorB subunits.</text>
</comment>
<evidence type="ECO:0000256" key="11">
    <source>
        <dbReference type="ARBA" id="ARBA00023014"/>
    </source>
</evidence>
<evidence type="ECO:0000256" key="9">
    <source>
        <dbReference type="ARBA" id="ARBA00023002"/>
    </source>
</evidence>
<dbReference type="PANTHER" id="PTHR43710">
    <property type="entry name" value="2-HYDROXYACYL-COA LYASE"/>
    <property type="match status" value="1"/>
</dbReference>
<dbReference type="SUPFAM" id="SSF52518">
    <property type="entry name" value="Thiamin diphosphate-binding fold (THDP-binding)"/>
    <property type="match status" value="2"/>
</dbReference>
<name>A0A2M7VII7_9BACT</name>